<accession>L7CNK1</accession>
<organism evidence="1 2">
    <name type="scientific">Rhodopirellula baltica SWK14</name>
    <dbReference type="NCBI Taxonomy" id="993516"/>
    <lineage>
        <taxon>Bacteria</taxon>
        <taxon>Pseudomonadati</taxon>
        <taxon>Planctomycetota</taxon>
        <taxon>Planctomycetia</taxon>
        <taxon>Pirellulales</taxon>
        <taxon>Pirellulaceae</taxon>
        <taxon>Rhodopirellula</taxon>
    </lineage>
</organism>
<comment type="caution">
    <text evidence="1">The sequence shown here is derived from an EMBL/GenBank/DDBJ whole genome shotgun (WGS) entry which is preliminary data.</text>
</comment>
<dbReference type="Proteomes" id="UP000010959">
    <property type="component" value="Unassembled WGS sequence"/>
</dbReference>
<dbReference type="EMBL" id="AMWG01000012">
    <property type="protein sequence ID" value="ELP35425.1"/>
    <property type="molecule type" value="Genomic_DNA"/>
</dbReference>
<evidence type="ECO:0000313" key="1">
    <source>
        <dbReference type="EMBL" id="ELP35425.1"/>
    </source>
</evidence>
<dbReference type="AlphaFoldDB" id="L7CNK1"/>
<reference evidence="1 2" key="1">
    <citation type="journal article" date="2013" name="Mar. Genomics">
        <title>Expression of sulfatases in Rhodopirellula baltica and the diversity of sulfatases in the genus Rhodopirellula.</title>
        <authorList>
            <person name="Wegner C.E."/>
            <person name="Richter-Heitmann T."/>
            <person name="Klindworth A."/>
            <person name="Klockow C."/>
            <person name="Richter M."/>
            <person name="Achstetter T."/>
            <person name="Glockner F.O."/>
            <person name="Harder J."/>
        </authorList>
    </citation>
    <scope>NUCLEOTIDE SEQUENCE [LARGE SCALE GENOMIC DNA]</scope>
    <source>
        <strain evidence="1 2">SWK14</strain>
    </source>
</reference>
<protein>
    <submittedName>
        <fullName evidence="1">Uncharacterized protein</fullName>
    </submittedName>
</protein>
<evidence type="ECO:0000313" key="2">
    <source>
        <dbReference type="Proteomes" id="UP000010959"/>
    </source>
</evidence>
<sequence>MSKSRGNSDGQVEQVIDSLICWQVVSPAVGRCPVTIGYFPWPAPEIESENGGQTQSGPV</sequence>
<proteinExistence type="predicted"/>
<name>L7CNK1_RHOBT</name>
<gene>
    <name evidence="1" type="ORF">RBSWK_00694</name>
</gene>